<protein>
    <submittedName>
        <fullName evidence="1">Uncharacterized protein</fullName>
    </submittedName>
</protein>
<evidence type="ECO:0000313" key="2">
    <source>
        <dbReference type="Proteomes" id="UP000626109"/>
    </source>
</evidence>
<dbReference type="AlphaFoldDB" id="A0A813IXF8"/>
<accession>A0A813IXF8</accession>
<proteinExistence type="predicted"/>
<sequence>MDAEVHEEVDLQPPCLSIYQQPSLPYSNRQDYFPSSKEALSQVKLNCELEEMFQEAAATVGQKDEEGSETEETECIWVEHDPNTPQQVYEASSGHLPGWKPKVRATPSPAVMSAVVSLRRNTKIKDL</sequence>
<reference evidence="1" key="1">
    <citation type="submission" date="2021-02" db="EMBL/GenBank/DDBJ databases">
        <authorList>
            <person name="Dougan E. K."/>
            <person name="Rhodes N."/>
            <person name="Thang M."/>
            <person name="Chan C."/>
        </authorList>
    </citation>
    <scope>NUCLEOTIDE SEQUENCE</scope>
</reference>
<name>A0A813IXF8_POLGL</name>
<organism evidence="1 2">
    <name type="scientific">Polarella glacialis</name>
    <name type="common">Dinoflagellate</name>
    <dbReference type="NCBI Taxonomy" id="89957"/>
    <lineage>
        <taxon>Eukaryota</taxon>
        <taxon>Sar</taxon>
        <taxon>Alveolata</taxon>
        <taxon>Dinophyceae</taxon>
        <taxon>Suessiales</taxon>
        <taxon>Suessiaceae</taxon>
        <taxon>Polarella</taxon>
    </lineage>
</organism>
<dbReference type="Proteomes" id="UP000626109">
    <property type="component" value="Unassembled WGS sequence"/>
</dbReference>
<evidence type="ECO:0000313" key="1">
    <source>
        <dbReference type="EMBL" id="CAE8657838.1"/>
    </source>
</evidence>
<dbReference type="EMBL" id="CAJNNW010015546">
    <property type="protein sequence ID" value="CAE8657838.1"/>
    <property type="molecule type" value="Genomic_DNA"/>
</dbReference>
<gene>
    <name evidence="1" type="ORF">PGLA2088_LOCUS13075</name>
</gene>
<comment type="caution">
    <text evidence="1">The sequence shown here is derived from an EMBL/GenBank/DDBJ whole genome shotgun (WGS) entry which is preliminary data.</text>
</comment>